<protein>
    <submittedName>
        <fullName evidence="8">Inner membrane protein YbiR</fullName>
    </submittedName>
</protein>
<feature type="transmembrane region" description="Helical" evidence="6">
    <location>
        <begin position="311"/>
        <end position="335"/>
    </location>
</feature>
<evidence type="ECO:0000259" key="7">
    <source>
        <dbReference type="Pfam" id="PF03600"/>
    </source>
</evidence>
<sequence length="372" mass="41138">MLLRLAQPFLRDRFLHLLLLIGVALSLEVPFRPALWPSAIDWHTIITLAGLMMLTKGVELSGYFDVLGRKMVARFADERQLALFMVAAAALLSTFLTNDVALFIIVPLTITLKKLCSVPASKLIIFEALAVNAGSLLTPIGNPQNILLWGHSGLSFGRFTWQMAPLALAMTVSLLVLAWLSFKPKALRYGGDAGESRWQPRLVWCCLAFYIVFIIALELRLELWGLGLIALGFLLLARRVLLSIDWSLLVVFMAMFIDVHLVTQLPALQHSLQDVAQLSSGGLFSLGILLSQVISNVPSTILLLNYVPASLLLAFAVNIGGFGLLPGSLANLIALRMANDRRIWWRFHLYSLPMLLWAALVGYGLLQLLRSL</sequence>
<dbReference type="Proteomes" id="UP000274122">
    <property type="component" value="Chromosome"/>
</dbReference>
<feature type="transmembrane region" description="Helical" evidence="6">
    <location>
        <begin position="246"/>
        <end position="263"/>
    </location>
</feature>
<evidence type="ECO:0000313" key="9">
    <source>
        <dbReference type="Proteomes" id="UP000274122"/>
    </source>
</evidence>
<feature type="domain" description="Citrate transporter-like" evidence="7">
    <location>
        <begin position="34"/>
        <end position="307"/>
    </location>
</feature>
<evidence type="ECO:0000256" key="4">
    <source>
        <dbReference type="ARBA" id="ARBA00022989"/>
    </source>
</evidence>
<dbReference type="Pfam" id="PF03600">
    <property type="entry name" value="CitMHS"/>
    <property type="match status" value="1"/>
</dbReference>
<keyword evidence="9" id="KW-1185">Reference proteome</keyword>
<keyword evidence="5 6" id="KW-0472">Membrane</keyword>
<evidence type="ECO:0000256" key="5">
    <source>
        <dbReference type="ARBA" id="ARBA00023136"/>
    </source>
</evidence>
<name>A0A3S4MGR8_9ENTR</name>
<dbReference type="KEGG" id="clap:NCTC11466_03100"/>
<evidence type="ECO:0000256" key="3">
    <source>
        <dbReference type="ARBA" id="ARBA00022692"/>
    </source>
</evidence>
<dbReference type="AlphaFoldDB" id="A0A3S4MGR8"/>
<reference evidence="8 9" key="1">
    <citation type="submission" date="2018-12" db="EMBL/GenBank/DDBJ databases">
        <authorList>
            <consortium name="Pathogen Informatics"/>
        </authorList>
    </citation>
    <scope>NUCLEOTIDE SEQUENCE [LARGE SCALE GENOMIC DNA]</scope>
    <source>
        <strain evidence="8 9">NCTC11466</strain>
    </source>
</reference>
<feature type="transmembrane region" description="Helical" evidence="6">
    <location>
        <begin position="81"/>
        <end position="105"/>
    </location>
</feature>
<evidence type="ECO:0000313" key="8">
    <source>
        <dbReference type="EMBL" id="VEB99283.1"/>
    </source>
</evidence>
<feature type="transmembrane region" description="Helical" evidence="6">
    <location>
        <begin position="347"/>
        <end position="366"/>
    </location>
</feature>
<organism evidence="8 9">
    <name type="scientific">Cedecea lapagei</name>
    <dbReference type="NCBI Taxonomy" id="158823"/>
    <lineage>
        <taxon>Bacteria</taxon>
        <taxon>Pseudomonadati</taxon>
        <taxon>Pseudomonadota</taxon>
        <taxon>Gammaproteobacteria</taxon>
        <taxon>Enterobacterales</taxon>
        <taxon>Enterobacteriaceae</taxon>
        <taxon>Cedecea</taxon>
    </lineage>
</organism>
<dbReference type="GO" id="GO:0055085">
    <property type="term" value="P:transmembrane transport"/>
    <property type="evidence" value="ECO:0007669"/>
    <property type="project" value="InterPro"/>
</dbReference>
<evidence type="ECO:0000256" key="2">
    <source>
        <dbReference type="ARBA" id="ARBA00022448"/>
    </source>
</evidence>
<dbReference type="InterPro" id="IPR051475">
    <property type="entry name" value="Diverse_Ion_Transporter"/>
</dbReference>
<gene>
    <name evidence="8" type="primary">ybiR</name>
    <name evidence="8" type="ORF">NCTC11466_03100</name>
</gene>
<dbReference type="OrthoDB" id="3177666at2"/>
<dbReference type="PANTHER" id="PTHR43568:SF1">
    <property type="entry name" value="P PROTEIN"/>
    <property type="match status" value="1"/>
</dbReference>
<dbReference type="EMBL" id="LR134201">
    <property type="protein sequence ID" value="VEB99283.1"/>
    <property type="molecule type" value="Genomic_DNA"/>
</dbReference>
<feature type="transmembrane region" description="Helical" evidence="6">
    <location>
        <begin position="201"/>
        <end position="217"/>
    </location>
</feature>
<evidence type="ECO:0000256" key="6">
    <source>
        <dbReference type="SAM" id="Phobius"/>
    </source>
</evidence>
<keyword evidence="4 6" id="KW-1133">Transmembrane helix</keyword>
<dbReference type="CDD" id="cd01117">
    <property type="entry name" value="YbiR_permease"/>
    <property type="match status" value="1"/>
</dbReference>
<feature type="transmembrane region" description="Helical" evidence="6">
    <location>
        <begin position="283"/>
        <end position="304"/>
    </location>
</feature>
<comment type="subcellular location">
    <subcellularLocation>
        <location evidence="1">Membrane</location>
        <topology evidence="1">Multi-pass membrane protein</topology>
    </subcellularLocation>
</comment>
<accession>A0A3S4MGR8</accession>
<proteinExistence type="predicted"/>
<dbReference type="RefSeq" id="WP_126357012.1">
    <property type="nucleotide sequence ID" value="NZ_LR134201.1"/>
</dbReference>
<feature type="transmembrane region" description="Helical" evidence="6">
    <location>
        <begin position="42"/>
        <end position="60"/>
    </location>
</feature>
<dbReference type="PANTHER" id="PTHR43568">
    <property type="entry name" value="P PROTEIN"/>
    <property type="match status" value="1"/>
</dbReference>
<evidence type="ECO:0000256" key="1">
    <source>
        <dbReference type="ARBA" id="ARBA00004141"/>
    </source>
</evidence>
<keyword evidence="3 6" id="KW-0812">Transmembrane</keyword>
<feature type="transmembrane region" description="Helical" evidence="6">
    <location>
        <begin position="159"/>
        <end position="180"/>
    </location>
</feature>
<dbReference type="InterPro" id="IPR004680">
    <property type="entry name" value="Cit_transptr-like_dom"/>
</dbReference>
<keyword evidence="2" id="KW-0813">Transport</keyword>
<dbReference type="GO" id="GO:0016020">
    <property type="term" value="C:membrane"/>
    <property type="evidence" value="ECO:0007669"/>
    <property type="project" value="UniProtKB-SubCell"/>
</dbReference>